<dbReference type="PRINTS" id="PR00411">
    <property type="entry name" value="PNDRDTASEI"/>
</dbReference>
<evidence type="ECO:0000259" key="6">
    <source>
        <dbReference type="Pfam" id="PF07992"/>
    </source>
</evidence>
<sequence>MKQIQADVVVIGGGTAGMGAFRSALKHTDNVYLIENNVFGTTCARVGCMPSKLLIAAAEARHHALHTDPFGIHLDKDSVNVNGEEVMNRVKSERDRFVGFVLEDVEAWPEEKRIMGSAKFVDEHTIQVDDHTLIKADRIVIATGSHPVVLPGWRTELGDKLIVNDDVFSWDTLPESVAVFGPGVIGLELGQALHRLGVNVEIFAAGHRIAAINDPVVSEEATRIFSEEIPLHLDCSTEITLNEQGKVEVNWNSKDGSRGVYVADYLLAAIGRHPNVDKLGLENLDIELDNKGVPKAHPLTMQTSIPHIFIAGDASNQIPLLHEASDQGKIAGDNAGLYPNIENGLRRSPMGVVFTNPQIAFVGLKYNQVMERFKNPECLVIGEVSFRNQGRSRVMLVNKGHMRIYAEQGTGLFVGAEMVGPAVEHLAHLLAWAHQQKMTIPQMLDMPFYHPVIEEGLRTALRDVNKQLRLGLQSDECSECPGV</sequence>
<dbReference type="InterPro" id="IPR016156">
    <property type="entry name" value="FAD/NAD-linked_Rdtase_dimer_sf"/>
</dbReference>
<protein>
    <submittedName>
        <fullName evidence="7">Dihydrolipoyl dehydrogenase</fullName>
        <ecNumber evidence="7">1.8.1.4</ecNumber>
    </submittedName>
</protein>
<keyword evidence="4" id="KW-0274">FAD</keyword>
<dbReference type="Gene3D" id="3.30.390.30">
    <property type="match status" value="1"/>
</dbReference>
<evidence type="ECO:0000313" key="8">
    <source>
        <dbReference type="Proteomes" id="UP001166947"/>
    </source>
</evidence>
<dbReference type="PIRSF" id="PIRSF000350">
    <property type="entry name" value="Mercury_reductase_MerA"/>
    <property type="match status" value="1"/>
</dbReference>
<dbReference type="SUPFAM" id="SSF51905">
    <property type="entry name" value="FAD/NAD(P)-binding domain"/>
    <property type="match status" value="1"/>
</dbReference>
<comment type="cofactor">
    <cofactor evidence="1">
        <name>FAD</name>
        <dbReference type="ChEBI" id="CHEBI:57692"/>
    </cofactor>
</comment>
<feature type="domain" description="FAD/NAD(P)-binding" evidence="6">
    <location>
        <begin position="7"/>
        <end position="328"/>
    </location>
</feature>
<evidence type="ECO:0000259" key="5">
    <source>
        <dbReference type="Pfam" id="PF02852"/>
    </source>
</evidence>
<dbReference type="EC" id="1.8.1.4" evidence="7"/>
<dbReference type="GO" id="GO:0004148">
    <property type="term" value="F:dihydrolipoyl dehydrogenase (NADH) activity"/>
    <property type="evidence" value="ECO:0007669"/>
    <property type="project" value="UniProtKB-EC"/>
</dbReference>
<dbReference type="EMBL" id="JANUXW010000002">
    <property type="protein sequence ID" value="MCS4533233.1"/>
    <property type="molecule type" value="Genomic_DNA"/>
</dbReference>
<keyword evidence="8" id="KW-1185">Reference proteome</keyword>
<proteinExistence type="inferred from homology"/>
<accession>A0ABT2FAJ4</accession>
<dbReference type="InterPro" id="IPR036188">
    <property type="entry name" value="FAD/NAD-bd_sf"/>
</dbReference>
<dbReference type="PANTHER" id="PTHR43014:SF4">
    <property type="entry name" value="PYRIDINE NUCLEOTIDE-DISULFIDE OXIDOREDUCTASE RCLA-RELATED"/>
    <property type="match status" value="1"/>
</dbReference>
<dbReference type="InterPro" id="IPR001100">
    <property type="entry name" value="Pyr_nuc-diS_OxRdtase"/>
</dbReference>
<keyword evidence="3" id="KW-0285">Flavoprotein</keyword>
<dbReference type="RefSeq" id="WP_259291043.1">
    <property type="nucleotide sequence ID" value="NZ_JANUXW010000002.1"/>
</dbReference>
<evidence type="ECO:0000256" key="4">
    <source>
        <dbReference type="ARBA" id="ARBA00022827"/>
    </source>
</evidence>
<evidence type="ECO:0000313" key="7">
    <source>
        <dbReference type="EMBL" id="MCS4533233.1"/>
    </source>
</evidence>
<name>A0ABT2FAJ4_9NEIS</name>
<dbReference type="InterPro" id="IPR004099">
    <property type="entry name" value="Pyr_nucl-diS_OxRdtase_dimer"/>
</dbReference>
<gene>
    <name evidence="7" type="ORF">NXS09_02830</name>
</gene>
<feature type="domain" description="Pyridine nucleotide-disulphide oxidoreductase dimerisation" evidence="5">
    <location>
        <begin position="351"/>
        <end position="460"/>
    </location>
</feature>
<evidence type="ECO:0000256" key="2">
    <source>
        <dbReference type="ARBA" id="ARBA00007532"/>
    </source>
</evidence>
<reference evidence="7" key="1">
    <citation type="submission" date="2022-08" db="EMBL/GenBank/DDBJ databases">
        <authorList>
            <person name="Volokhov D.V."/>
            <person name="Furtak V.A."/>
            <person name="Zagorodnyaya T.A."/>
        </authorList>
    </citation>
    <scope>NUCLEOTIDE SEQUENCE</scope>
    <source>
        <strain evidence="7">CSL10203-ORH2</strain>
    </source>
</reference>
<dbReference type="SUPFAM" id="SSF55424">
    <property type="entry name" value="FAD/NAD-linked reductases, dimerisation (C-terminal) domain"/>
    <property type="match status" value="1"/>
</dbReference>
<dbReference type="InterPro" id="IPR023753">
    <property type="entry name" value="FAD/NAD-binding_dom"/>
</dbReference>
<keyword evidence="7" id="KW-0560">Oxidoreductase</keyword>
<comment type="similarity">
    <text evidence="2">Belongs to the class-I pyridine nucleotide-disulfide oxidoreductase family.</text>
</comment>
<evidence type="ECO:0000256" key="3">
    <source>
        <dbReference type="ARBA" id="ARBA00022630"/>
    </source>
</evidence>
<comment type="caution">
    <text evidence="7">The sequence shown here is derived from an EMBL/GenBank/DDBJ whole genome shotgun (WGS) entry which is preliminary data.</text>
</comment>
<dbReference type="Pfam" id="PF07992">
    <property type="entry name" value="Pyr_redox_2"/>
    <property type="match status" value="1"/>
</dbReference>
<dbReference type="NCBIfam" id="NF004939">
    <property type="entry name" value="PRK06292.1-1"/>
    <property type="match status" value="1"/>
</dbReference>
<dbReference type="PANTHER" id="PTHR43014">
    <property type="entry name" value="MERCURIC REDUCTASE"/>
    <property type="match status" value="1"/>
</dbReference>
<dbReference type="Gene3D" id="3.50.50.60">
    <property type="entry name" value="FAD/NAD(P)-binding domain"/>
    <property type="match status" value="2"/>
</dbReference>
<dbReference type="Proteomes" id="UP001166947">
    <property type="component" value="Unassembled WGS sequence"/>
</dbReference>
<reference evidence="7" key="2">
    <citation type="journal article" date="2023" name="Curr. Microbiol.">
        <title>Neisseria montereyensis sp. nov., Isolated from Oropharynx of California Sea Lion (Zalophus californianus): Genomic, Phylogenetic, and Phenotypic Study.</title>
        <authorList>
            <person name="Volokhov D.V."/>
            <person name="Zagorodnyaya T.A."/>
            <person name="Furtak V.A."/>
            <person name="Nattanmai G."/>
            <person name="Randall L."/>
            <person name="Jose S."/>
            <person name="Gao Y."/>
            <person name="Gulland F.M."/>
            <person name="Eisenberg T."/>
            <person name="Delmonte P."/>
            <person name="Blom J."/>
            <person name="Mitchell K.K."/>
        </authorList>
    </citation>
    <scope>NUCLEOTIDE SEQUENCE</scope>
    <source>
        <strain evidence="7">CSL10203-ORH2</strain>
    </source>
</reference>
<organism evidence="7 8">
    <name type="scientific">Neisseria montereyensis</name>
    <dbReference type="NCBI Taxonomy" id="2973938"/>
    <lineage>
        <taxon>Bacteria</taxon>
        <taxon>Pseudomonadati</taxon>
        <taxon>Pseudomonadota</taxon>
        <taxon>Betaproteobacteria</taxon>
        <taxon>Neisseriales</taxon>
        <taxon>Neisseriaceae</taxon>
        <taxon>Neisseria</taxon>
    </lineage>
</organism>
<dbReference type="PRINTS" id="PR00368">
    <property type="entry name" value="FADPNR"/>
</dbReference>
<dbReference type="Pfam" id="PF02852">
    <property type="entry name" value="Pyr_redox_dim"/>
    <property type="match status" value="1"/>
</dbReference>
<evidence type="ECO:0000256" key="1">
    <source>
        <dbReference type="ARBA" id="ARBA00001974"/>
    </source>
</evidence>